<evidence type="ECO:0000313" key="2">
    <source>
        <dbReference type="EMBL" id="QDU27001.1"/>
    </source>
</evidence>
<dbReference type="KEGG" id="aagg:ETAA8_20850"/>
<organism evidence="2 3">
    <name type="scientific">Anatilimnocola aggregata</name>
    <dbReference type="NCBI Taxonomy" id="2528021"/>
    <lineage>
        <taxon>Bacteria</taxon>
        <taxon>Pseudomonadati</taxon>
        <taxon>Planctomycetota</taxon>
        <taxon>Planctomycetia</taxon>
        <taxon>Pirellulales</taxon>
        <taxon>Pirellulaceae</taxon>
        <taxon>Anatilimnocola</taxon>
    </lineage>
</organism>
<sequence length="81" mass="9128">MVAPCSDSVLLDSDRSLQLRIISHLAQSHHQALRRLVVDVHEGLVTLRGQVRWFYEKQLAIQHCQAEGARQLIDAVEVSVS</sequence>
<dbReference type="Proteomes" id="UP000315017">
    <property type="component" value="Chromosome"/>
</dbReference>
<dbReference type="AlphaFoldDB" id="A0A517Y9X7"/>
<reference evidence="2 3" key="1">
    <citation type="submission" date="2019-02" db="EMBL/GenBank/DDBJ databases">
        <title>Deep-cultivation of Planctomycetes and their phenomic and genomic characterization uncovers novel biology.</title>
        <authorList>
            <person name="Wiegand S."/>
            <person name="Jogler M."/>
            <person name="Boedeker C."/>
            <person name="Pinto D."/>
            <person name="Vollmers J."/>
            <person name="Rivas-Marin E."/>
            <person name="Kohn T."/>
            <person name="Peeters S.H."/>
            <person name="Heuer A."/>
            <person name="Rast P."/>
            <person name="Oberbeckmann S."/>
            <person name="Bunk B."/>
            <person name="Jeske O."/>
            <person name="Meyerdierks A."/>
            <person name="Storesund J.E."/>
            <person name="Kallscheuer N."/>
            <person name="Luecker S."/>
            <person name="Lage O.M."/>
            <person name="Pohl T."/>
            <person name="Merkel B.J."/>
            <person name="Hornburger P."/>
            <person name="Mueller R.-W."/>
            <person name="Bruemmer F."/>
            <person name="Labrenz M."/>
            <person name="Spormann A.M."/>
            <person name="Op den Camp H."/>
            <person name="Overmann J."/>
            <person name="Amann R."/>
            <person name="Jetten M.S.M."/>
            <person name="Mascher T."/>
            <person name="Medema M.H."/>
            <person name="Devos D.P."/>
            <person name="Kaster A.-K."/>
            <person name="Ovreas L."/>
            <person name="Rohde M."/>
            <person name="Galperin M.Y."/>
            <person name="Jogler C."/>
        </authorList>
    </citation>
    <scope>NUCLEOTIDE SEQUENCE [LARGE SCALE GENOMIC DNA]</scope>
    <source>
        <strain evidence="2 3">ETA_A8</strain>
    </source>
</reference>
<dbReference type="Pfam" id="PF04972">
    <property type="entry name" value="BON"/>
    <property type="match status" value="1"/>
</dbReference>
<dbReference type="RefSeq" id="WP_202921716.1">
    <property type="nucleotide sequence ID" value="NZ_CP036274.1"/>
</dbReference>
<gene>
    <name evidence="2" type="ORF">ETAA8_20850</name>
</gene>
<evidence type="ECO:0000259" key="1">
    <source>
        <dbReference type="Pfam" id="PF04972"/>
    </source>
</evidence>
<dbReference type="InterPro" id="IPR007055">
    <property type="entry name" value="BON_dom"/>
</dbReference>
<feature type="domain" description="BON" evidence="1">
    <location>
        <begin position="13"/>
        <end position="78"/>
    </location>
</feature>
<keyword evidence="3" id="KW-1185">Reference proteome</keyword>
<evidence type="ECO:0000313" key="3">
    <source>
        <dbReference type="Proteomes" id="UP000315017"/>
    </source>
</evidence>
<name>A0A517Y9X7_9BACT</name>
<dbReference type="EMBL" id="CP036274">
    <property type="protein sequence ID" value="QDU27001.1"/>
    <property type="molecule type" value="Genomic_DNA"/>
</dbReference>
<proteinExistence type="predicted"/>
<dbReference type="Gene3D" id="3.30.1340.30">
    <property type="match status" value="1"/>
</dbReference>
<protein>
    <submittedName>
        <fullName evidence="2">BON domain protein</fullName>
    </submittedName>
</protein>
<accession>A0A517Y9X7</accession>